<protein>
    <submittedName>
        <fullName evidence="5">Di-copper centre-containing protein</fullName>
    </submittedName>
</protein>
<proteinExistence type="predicted"/>
<evidence type="ECO:0000256" key="3">
    <source>
        <dbReference type="SAM" id="SignalP"/>
    </source>
</evidence>
<keyword evidence="6" id="KW-1185">Reference proteome</keyword>
<gene>
    <name evidence="5" type="ORF">K493DRAFT_314460</name>
</gene>
<dbReference type="InterPro" id="IPR008922">
    <property type="entry name" value="Di-copper_centre_dom_sf"/>
</dbReference>
<dbReference type="EMBL" id="MCFE01000151">
    <property type="protein sequence ID" value="ORX96582.1"/>
    <property type="molecule type" value="Genomic_DNA"/>
</dbReference>
<dbReference type="Pfam" id="PF00264">
    <property type="entry name" value="Tyrosinase"/>
    <property type="match status" value="1"/>
</dbReference>
<feature type="domain" description="Tyrosinase copper-binding" evidence="4">
    <location>
        <begin position="74"/>
        <end position="91"/>
    </location>
</feature>
<feature type="chain" id="PRO_5012146692" evidence="3">
    <location>
        <begin position="26"/>
        <end position="157"/>
    </location>
</feature>
<accession>A0A1Y1YF00</accession>
<evidence type="ECO:0000313" key="5">
    <source>
        <dbReference type="EMBL" id="ORX96582.1"/>
    </source>
</evidence>
<dbReference type="AlphaFoldDB" id="A0A1Y1YF00"/>
<comment type="caution">
    <text evidence="5">The sequence shown here is derived from an EMBL/GenBank/DDBJ whole genome shotgun (WGS) entry which is preliminary data.</text>
</comment>
<dbReference type="Gene3D" id="1.10.1280.10">
    <property type="entry name" value="Di-copper center containing domain from catechol oxidase"/>
    <property type="match status" value="1"/>
</dbReference>
<dbReference type="PANTHER" id="PTHR11474">
    <property type="entry name" value="TYROSINASE FAMILY MEMBER"/>
    <property type="match status" value="1"/>
</dbReference>
<keyword evidence="1" id="KW-0479">Metal-binding</keyword>
<dbReference type="GO" id="GO:0016491">
    <property type="term" value="F:oxidoreductase activity"/>
    <property type="evidence" value="ECO:0007669"/>
    <property type="project" value="InterPro"/>
</dbReference>
<evidence type="ECO:0000256" key="2">
    <source>
        <dbReference type="ARBA" id="ARBA00023008"/>
    </source>
</evidence>
<organism evidence="5 6">
    <name type="scientific">Basidiobolus meristosporus CBS 931.73</name>
    <dbReference type="NCBI Taxonomy" id="1314790"/>
    <lineage>
        <taxon>Eukaryota</taxon>
        <taxon>Fungi</taxon>
        <taxon>Fungi incertae sedis</taxon>
        <taxon>Zoopagomycota</taxon>
        <taxon>Entomophthoromycotina</taxon>
        <taxon>Basidiobolomycetes</taxon>
        <taxon>Basidiobolales</taxon>
        <taxon>Basidiobolaceae</taxon>
        <taxon>Basidiobolus</taxon>
    </lineage>
</organism>
<dbReference type="SUPFAM" id="SSF48056">
    <property type="entry name" value="Di-copper centre-containing domain"/>
    <property type="match status" value="1"/>
</dbReference>
<dbReference type="OrthoDB" id="6132182at2759"/>
<dbReference type="Proteomes" id="UP000193498">
    <property type="component" value="Unassembled WGS sequence"/>
</dbReference>
<dbReference type="InterPro" id="IPR002227">
    <property type="entry name" value="Tyrosinase_Cu-bd"/>
</dbReference>
<sequence length="157" mass="18532">MRRSGFITMLCWYLLMIALHPHVLGCEQITKRREIHQLSDVERINFINALKELKESGEYDRLTKLHVLAFKNVHGKPSFFPWHRKSLREFELALQQIDPSLAVPYWVSDHDVLRQSIISNRLLRTGLWIHKHQRPARYLNGLGETESRLVTVLMISH</sequence>
<evidence type="ECO:0000313" key="6">
    <source>
        <dbReference type="Proteomes" id="UP000193498"/>
    </source>
</evidence>
<keyword evidence="2" id="KW-0186">Copper</keyword>
<dbReference type="InParanoid" id="A0A1Y1YF00"/>
<dbReference type="PROSITE" id="PS00497">
    <property type="entry name" value="TYROSINASE_1"/>
    <property type="match status" value="1"/>
</dbReference>
<dbReference type="GO" id="GO:0046872">
    <property type="term" value="F:metal ion binding"/>
    <property type="evidence" value="ECO:0007669"/>
    <property type="project" value="UniProtKB-KW"/>
</dbReference>
<dbReference type="PANTHER" id="PTHR11474:SF126">
    <property type="entry name" value="TYROSINASE-LIKE PROTEIN TYR-1-RELATED"/>
    <property type="match status" value="1"/>
</dbReference>
<reference evidence="5 6" key="1">
    <citation type="submission" date="2016-07" db="EMBL/GenBank/DDBJ databases">
        <title>Pervasive Adenine N6-methylation of Active Genes in Fungi.</title>
        <authorList>
            <consortium name="DOE Joint Genome Institute"/>
            <person name="Mondo S.J."/>
            <person name="Dannebaum R.O."/>
            <person name="Kuo R.C."/>
            <person name="Labutti K."/>
            <person name="Haridas S."/>
            <person name="Kuo A."/>
            <person name="Salamov A."/>
            <person name="Ahrendt S.R."/>
            <person name="Lipzen A."/>
            <person name="Sullivan W."/>
            <person name="Andreopoulos W.B."/>
            <person name="Clum A."/>
            <person name="Lindquist E."/>
            <person name="Daum C."/>
            <person name="Ramamoorthy G.K."/>
            <person name="Gryganskyi A."/>
            <person name="Culley D."/>
            <person name="Magnuson J.K."/>
            <person name="James T.Y."/>
            <person name="O'Malley M.A."/>
            <person name="Stajich J.E."/>
            <person name="Spatafora J.W."/>
            <person name="Visel A."/>
            <person name="Grigoriev I.V."/>
        </authorList>
    </citation>
    <scope>NUCLEOTIDE SEQUENCE [LARGE SCALE GENOMIC DNA]</scope>
    <source>
        <strain evidence="5 6">CBS 931.73</strain>
    </source>
</reference>
<evidence type="ECO:0000259" key="4">
    <source>
        <dbReference type="PROSITE" id="PS00497"/>
    </source>
</evidence>
<evidence type="ECO:0000256" key="1">
    <source>
        <dbReference type="ARBA" id="ARBA00022723"/>
    </source>
</evidence>
<feature type="signal peptide" evidence="3">
    <location>
        <begin position="1"/>
        <end position="25"/>
    </location>
</feature>
<dbReference type="InterPro" id="IPR050316">
    <property type="entry name" value="Tyrosinase/Hemocyanin"/>
</dbReference>
<name>A0A1Y1YF00_9FUNG</name>
<keyword evidence="3" id="KW-0732">Signal</keyword>